<evidence type="ECO:0000256" key="3">
    <source>
        <dbReference type="ARBA" id="ARBA00022516"/>
    </source>
</evidence>
<dbReference type="RefSeq" id="WP_163249572.1">
    <property type="nucleotide sequence ID" value="NZ_SXDP01000010.1"/>
</dbReference>
<keyword evidence="11" id="KW-1185">Reference proteome</keyword>
<protein>
    <recommendedName>
        <fullName evidence="2 8">Biotin carboxyl carrier protein of acetyl-CoA carboxylase</fullName>
    </recommendedName>
</protein>
<keyword evidence="5 8" id="KW-0443">Lipid metabolism</keyword>
<dbReference type="GO" id="GO:0006633">
    <property type="term" value="P:fatty acid biosynthetic process"/>
    <property type="evidence" value="ECO:0007669"/>
    <property type="project" value="UniProtKB-UniPathway"/>
</dbReference>
<keyword evidence="7 8" id="KW-0092">Biotin</keyword>
<keyword evidence="6 8" id="KW-0275">Fatty acid biosynthesis</keyword>
<evidence type="ECO:0000256" key="4">
    <source>
        <dbReference type="ARBA" id="ARBA00022832"/>
    </source>
</evidence>
<proteinExistence type="predicted"/>
<dbReference type="CDD" id="cd06850">
    <property type="entry name" value="biotinyl_domain"/>
    <property type="match status" value="1"/>
</dbReference>
<evidence type="ECO:0000256" key="6">
    <source>
        <dbReference type="ARBA" id="ARBA00023160"/>
    </source>
</evidence>
<name>A0A6M0RD04_9CLOT</name>
<dbReference type="NCBIfam" id="TIGR00531">
    <property type="entry name" value="BCCP"/>
    <property type="match status" value="1"/>
</dbReference>
<comment type="caution">
    <text evidence="10">The sequence shown here is derived from an EMBL/GenBank/DDBJ whole genome shotgun (WGS) entry which is preliminary data.</text>
</comment>
<sequence>MDFKEIECIIKAVSESNLSSLDIECDGVSIKMKKEKDIVCDKIISKDQLPLTEDKYNVEEIVEEEIEDENYVTVVSPIVGTFYESSGVGKEPYVKVGDKIKKGDILCIVEAMKVMNEIESEIDGEVVSILVKNEDMVEYGEDLFKIRPL</sequence>
<organism evidence="10 11">
    <name type="scientific">Clostridium niameyense</name>
    <dbReference type="NCBI Taxonomy" id="1622073"/>
    <lineage>
        <taxon>Bacteria</taxon>
        <taxon>Bacillati</taxon>
        <taxon>Bacillota</taxon>
        <taxon>Clostridia</taxon>
        <taxon>Eubacteriales</taxon>
        <taxon>Clostridiaceae</taxon>
        <taxon>Clostridium</taxon>
    </lineage>
</organism>
<evidence type="ECO:0000256" key="7">
    <source>
        <dbReference type="ARBA" id="ARBA00023267"/>
    </source>
</evidence>
<dbReference type="PROSITE" id="PS00188">
    <property type="entry name" value="BIOTIN"/>
    <property type="match status" value="1"/>
</dbReference>
<feature type="domain" description="Lipoyl-binding" evidence="9">
    <location>
        <begin position="71"/>
        <end position="147"/>
    </location>
</feature>
<evidence type="ECO:0000313" key="11">
    <source>
        <dbReference type="Proteomes" id="UP000473885"/>
    </source>
</evidence>
<dbReference type="PRINTS" id="PR01071">
    <property type="entry name" value="ACOABIOTINCC"/>
</dbReference>
<evidence type="ECO:0000256" key="8">
    <source>
        <dbReference type="RuleBase" id="RU364072"/>
    </source>
</evidence>
<keyword evidence="3 8" id="KW-0444">Lipid biosynthesis</keyword>
<dbReference type="GO" id="GO:0003989">
    <property type="term" value="F:acetyl-CoA carboxylase activity"/>
    <property type="evidence" value="ECO:0007669"/>
    <property type="project" value="InterPro"/>
</dbReference>
<dbReference type="Pfam" id="PF00364">
    <property type="entry name" value="Biotin_lipoyl"/>
    <property type="match status" value="1"/>
</dbReference>
<dbReference type="InterPro" id="IPR000089">
    <property type="entry name" value="Biotin_lipoyl"/>
</dbReference>
<evidence type="ECO:0000259" key="9">
    <source>
        <dbReference type="PROSITE" id="PS50968"/>
    </source>
</evidence>
<dbReference type="PROSITE" id="PS50968">
    <property type="entry name" value="BIOTINYL_LIPOYL"/>
    <property type="match status" value="1"/>
</dbReference>
<dbReference type="GO" id="GO:0009317">
    <property type="term" value="C:acetyl-CoA carboxylase complex"/>
    <property type="evidence" value="ECO:0007669"/>
    <property type="project" value="InterPro"/>
</dbReference>
<comment type="pathway">
    <text evidence="1 8">Lipid metabolism; fatty acid biosynthesis.</text>
</comment>
<dbReference type="SUPFAM" id="SSF51230">
    <property type="entry name" value="Single hybrid motif"/>
    <property type="match status" value="1"/>
</dbReference>
<evidence type="ECO:0000313" key="10">
    <source>
        <dbReference type="EMBL" id="NEZ47630.1"/>
    </source>
</evidence>
<dbReference type="EMBL" id="SXDP01000010">
    <property type="protein sequence ID" value="NEZ47630.1"/>
    <property type="molecule type" value="Genomic_DNA"/>
</dbReference>
<dbReference type="UniPathway" id="UPA00094"/>
<evidence type="ECO:0000256" key="2">
    <source>
        <dbReference type="ARBA" id="ARBA00017562"/>
    </source>
</evidence>
<gene>
    <name evidence="10" type="primary">accB</name>
    <name evidence="10" type="ORF">FDF74_10565</name>
</gene>
<keyword evidence="4 8" id="KW-0276">Fatty acid metabolism</keyword>
<dbReference type="InterPro" id="IPR050709">
    <property type="entry name" value="Biotin_Carboxyl_Carrier/Decarb"/>
</dbReference>
<dbReference type="Proteomes" id="UP000473885">
    <property type="component" value="Unassembled WGS sequence"/>
</dbReference>
<reference evidence="10 11" key="1">
    <citation type="submission" date="2019-04" db="EMBL/GenBank/DDBJ databases">
        <title>Genome sequencing of Clostridium botulinum Groups I-IV and Clostridium butyricum.</title>
        <authorList>
            <person name="Brunt J."/>
            <person name="Van Vliet A.H.M."/>
            <person name="Stringer S.C."/>
            <person name="Carter A.T."/>
            <person name="Peck M.W."/>
        </authorList>
    </citation>
    <scope>NUCLEOTIDE SEQUENCE [LARGE SCALE GENOMIC DNA]</scope>
    <source>
        <strain evidence="10 11">IFR 18/094</strain>
    </source>
</reference>
<dbReference type="PANTHER" id="PTHR45266">
    <property type="entry name" value="OXALOACETATE DECARBOXYLASE ALPHA CHAIN"/>
    <property type="match status" value="1"/>
</dbReference>
<dbReference type="PANTHER" id="PTHR45266:SF3">
    <property type="entry name" value="OXALOACETATE DECARBOXYLASE ALPHA CHAIN"/>
    <property type="match status" value="1"/>
</dbReference>
<comment type="function">
    <text evidence="8">This protein is a component of the acetyl coenzyme A carboxylase complex; first, biotin carboxylase catalyzes the carboxylation of the carrier protein and then the transcarboxylase transfers the carboxyl group to form malonyl-CoA.</text>
</comment>
<dbReference type="Gene3D" id="2.40.50.100">
    <property type="match status" value="1"/>
</dbReference>
<evidence type="ECO:0000256" key="5">
    <source>
        <dbReference type="ARBA" id="ARBA00023098"/>
    </source>
</evidence>
<evidence type="ECO:0000256" key="1">
    <source>
        <dbReference type="ARBA" id="ARBA00005194"/>
    </source>
</evidence>
<dbReference type="InterPro" id="IPR001882">
    <property type="entry name" value="Biotin_BS"/>
</dbReference>
<accession>A0A6M0RD04</accession>
<dbReference type="AlphaFoldDB" id="A0A6M0RD04"/>
<dbReference type="InterPro" id="IPR001249">
    <property type="entry name" value="AcCoA_biotinCC"/>
</dbReference>
<dbReference type="InterPro" id="IPR011053">
    <property type="entry name" value="Single_hybrid_motif"/>
</dbReference>